<name>A0A5B8M8Y0_9MICO</name>
<evidence type="ECO:0000256" key="9">
    <source>
        <dbReference type="ARBA" id="ARBA00023235"/>
    </source>
</evidence>
<keyword evidence="7 12" id="KW-0479">Metal-binding</keyword>
<dbReference type="SUPFAM" id="SSF56784">
    <property type="entry name" value="HAD-like"/>
    <property type="match status" value="1"/>
</dbReference>
<dbReference type="Gene3D" id="3.40.50.1000">
    <property type="entry name" value="HAD superfamily/HAD-like"/>
    <property type="match status" value="1"/>
</dbReference>
<evidence type="ECO:0000256" key="12">
    <source>
        <dbReference type="PIRSR" id="PIRSR605002-3"/>
    </source>
</evidence>
<dbReference type="Gene3D" id="3.30.1240.20">
    <property type="match status" value="1"/>
</dbReference>
<sequence>MTPEWPALVAFDLDDTLAPSKSPLPAPMAKALTRLLATTPVAVISGATFDQFARQVVRPLSALPGRRLDRLWILATCGTQCFRYIDGRWRAVFSELLDERERRAAMSALESSAKRLELWPDRSHGDVLEDRRSQVTFSALGQDAPLALKLVWDPDGTKKERLRDEVTPLVPDLEVRIGGTTSIDITRRGRDKAFGMRRLMAETGIAPDDILFFGDRLEPGGNDHPVLSTGVRCASVRGWEDTLGRIGDLDGRSGGRLPEVRDR</sequence>
<dbReference type="GO" id="GO:0009298">
    <property type="term" value="P:GDP-mannose biosynthetic process"/>
    <property type="evidence" value="ECO:0007669"/>
    <property type="project" value="UniProtKB-UniPathway"/>
</dbReference>
<dbReference type="GO" id="GO:0016791">
    <property type="term" value="F:phosphatase activity"/>
    <property type="evidence" value="ECO:0007669"/>
    <property type="project" value="UniProtKB-ARBA"/>
</dbReference>
<gene>
    <name evidence="13" type="ORF">FPZ11_15855</name>
</gene>
<dbReference type="UniPathway" id="UPA00126">
    <property type="reaction ID" value="UER00424"/>
</dbReference>
<feature type="binding site" evidence="11">
    <location>
        <position position="184"/>
    </location>
    <ligand>
        <name>alpha-D-mannose 1-phosphate</name>
        <dbReference type="ChEBI" id="CHEBI:58409"/>
    </ligand>
</feature>
<dbReference type="EC" id="5.4.2.8" evidence="5"/>
<dbReference type="Pfam" id="PF03332">
    <property type="entry name" value="PMM"/>
    <property type="match status" value="1"/>
</dbReference>
<dbReference type="InterPro" id="IPR036412">
    <property type="entry name" value="HAD-like_sf"/>
</dbReference>
<evidence type="ECO:0000256" key="6">
    <source>
        <dbReference type="ARBA" id="ARBA00022490"/>
    </source>
</evidence>
<comment type="subunit">
    <text evidence="4">Homodimer.</text>
</comment>
<comment type="similarity">
    <text evidence="3">Belongs to the eukaryotic PMM family.</text>
</comment>
<evidence type="ECO:0000256" key="8">
    <source>
        <dbReference type="ARBA" id="ARBA00022842"/>
    </source>
</evidence>
<evidence type="ECO:0000256" key="7">
    <source>
        <dbReference type="ARBA" id="ARBA00022723"/>
    </source>
</evidence>
<dbReference type="NCBIfam" id="TIGR01484">
    <property type="entry name" value="HAD-SF-IIB"/>
    <property type="match status" value="1"/>
</dbReference>
<feature type="active site" description="Proton donor/acceptor" evidence="10">
    <location>
        <position position="14"/>
    </location>
</feature>
<evidence type="ECO:0000256" key="5">
    <source>
        <dbReference type="ARBA" id="ARBA00012730"/>
    </source>
</evidence>
<reference evidence="13 14" key="1">
    <citation type="submission" date="2019-07" db="EMBL/GenBank/DDBJ databases">
        <title>Full genome sequence of Humibacter sp. WJ7-1.</title>
        <authorList>
            <person name="Im W.-T."/>
        </authorList>
    </citation>
    <scope>NUCLEOTIDE SEQUENCE [LARGE SCALE GENOMIC DNA]</scope>
    <source>
        <strain evidence="13 14">WJ7-1</strain>
    </source>
</reference>
<keyword evidence="9" id="KW-0413">Isomerase</keyword>
<feature type="binding site" evidence="12">
    <location>
        <position position="12"/>
    </location>
    <ligand>
        <name>Mg(2+)</name>
        <dbReference type="ChEBI" id="CHEBI:18420"/>
        <label>1</label>
    </ligand>
</feature>
<comment type="pathway">
    <text evidence="2">Nucleotide-sugar biosynthesis; GDP-alpha-D-mannose biosynthesis; alpha-D-mannose 1-phosphate from D-fructose 6-phosphate: step 2/2.</text>
</comment>
<feature type="binding site" evidence="12">
    <location>
        <position position="14"/>
    </location>
    <ligand>
        <name>Mg(2+)</name>
        <dbReference type="ChEBI" id="CHEBI:18420"/>
        <label>1</label>
    </ligand>
</feature>
<feature type="binding site" evidence="12">
    <location>
        <position position="215"/>
    </location>
    <ligand>
        <name>Mg(2+)</name>
        <dbReference type="ChEBI" id="CHEBI:18420"/>
        <label>1</label>
    </ligand>
</feature>
<dbReference type="GO" id="GO:0046872">
    <property type="term" value="F:metal ion binding"/>
    <property type="evidence" value="ECO:0007669"/>
    <property type="project" value="UniProtKB-KW"/>
</dbReference>
<dbReference type="InterPro" id="IPR005002">
    <property type="entry name" value="PMM"/>
</dbReference>
<dbReference type="Proteomes" id="UP000320216">
    <property type="component" value="Chromosome"/>
</dbReference>
<keyword evidence="14" id="KW-1185">Reference proteome</keyword>
<dbReference type="RefSeq" id="WP_146322049.1">
    <property type="nucleotide sequence ID" value="NZ_CP042305.1"/>
</dbReference>
<accession>A0A5B8M8Y0</accession>
<protein>
    <recommendedName>
        <fullName evidence="5">phosphomannomutase</fullName>
        <ecNumber evidence="5">5.4.2.8</ecNumber>
    </recommendedName>
</protein>
<dbReference type="InterPro" id="IPR006379">
    <property type="entry name" value="HAD-SF_hydro_IIB"/>
</dbReference>
<keyword evidence="13" id="KW-0378">Hydrolase</keyword>
<feature type="binding site" evidence="11">
    <location>
        <position position="182"/>
    </location>
    <ligand>
        <name>alpha-D-mannose 1-phosphate</name>
        <dbReference type="ChEBI" id="CHEBI:58409"/>
    </ligand>
</feature>
<feature type="active site" description="Nucleophile" evidence="10">
    <location>
        <position position="12"/>
    </location>
</feature>
<evidence type="ECO:0000256" key="3">
    <source>
        <dbReference type="ARBA" id="ARBA00009736"/>
    </source>
</evidence>
<evidence type="ECO:0000256" key="4">
    <source>
        <dbReference type="ARBA" id="ARBA00011738"/>
    </source>
</evidence>
<keyword evidence="6" id="KW-0963">Cytoplasm</keyword>
<dbReference type="GO" id="GO:0004615">
    <property type="term" value="F:phosphomannomutase activity"/>
    <property type="evidence" value="ECO:0007669"/>
    <property type="project" value="UniProtKB-EC"/>
</dbReference>
<evidence type="ECO:0000313" key="14">
    <source>
        <dbReference type="Proteomes" id="UP000320216"/>
    </source>
</evidence>
<dbReference type="KEGG" id="huw:FPZ11_15855"/>
<dbReference type="EMBL" id="CP042305">
    <property type="protein sequence ID" value="QDZ16045.1"/>
    <property type="molecule type" value="Genomic_DNA"/>
</dbReference>
<evidence type="ECO:0000256" key="1">
    <source>
        <dbReference type="ARBA" id="ARBA00004496"/>
    </source>
</evidence>
<dbReference type="InterPro" id="IPR023214">
    <property type="entry name" value="HAD_sf"/>
</dbReference>
<evidence type="ECO:0000313" key="13">
    <source>
        <dbReference type="EMBL" id="QDZ16045.1"/>
    </source>
</evidence>
<feature type="binding site" evidence="11">
    <location>
        <position position="131"/>
    </location>
    <ligand>
        <name>alpha-D-mannose 1-phosphate</name>
        <dbReference type="ChEBI" id="CHEBI:58409"/>
    </ligand>
</feature>
<proteinExistence type="inferred from homology"/>
<keyword evidence="8 12" id="KW-0460">Magnesium</keyword>
<dbReference type="OrthoDB" id="2241234at2"/>
<evidence type="ECO:0000256" key="10">
    <source>
        <dbReference type="PIRSR" id="PIRSR605002-1"/>
    </source>
</evidence>
<organism evidence="13 14">
    <name type="scientific">Humibacter ginsenosidimutans</name>
    <dbReference type="NCBI Taxonomy" id="2599293"/>
    <lineage>
        <taxon>Bacteria</taxon>
        <taxon>Bacillati</taxon>
        <taxon>Actinomycetota</taxon>
        <taxon>Actinomycetes</taxon>
        <taxon>Micrococcales</taxon>
        <taxon>Microbacteriaceae</taxon>
        <taxon>Humibacter</taxon>
    </lineage>
</organism>
<comment type="subcellular location">
    <subcellularLocation>
        <location evidence="1">Cytoplasm</location>
    </subcellularLocation>
</comment>
<evidence type="ECO:0000256" key="11">
    <source>
        <dbReference type="PIRSR" id="PIRSR605002-2"/>
    </source>
</evidence>
<comment type="cofactor">
    <cofactor evidence="12">
        <name>Mg(2+)</name>
        <dbReference type="ChEBI" id="CHEBI:18420"/>
    </cofactor>
</comment>
<evidence type="ECO:0000256" key="2">
    <source>
        <dbReference type="ARBA" id="ARBA00004699"/>
    </source>
</evidence>
<dbReference type="GO" id="GO:0005737">
    <property type="term" value="C:cytoplasm"/>
    <property type="evidence" value="ECO:0007669"/>
    <property type="project" value="UniProtKB-SubCell"/>
</dbReference>
<dbReference type="AlphaFoldDB" id="A0A5B8M8Y0"/>
<dbReference type="InterPro" id="IPR043169">
    <property type="entry name" value="PMM_cap"/>
</dbReference>